<dbReference type="GO" id="GO:0005923">
    <property type="term" value="C:bicellular tight junction"/>
    <property type="evidence" value="ECO:0007669"/>
    <property type="project" value="UniProtKB-SubCell"/>
</dbReference>
<dbReference type="OrthoDB" id="9446875at2759"/>
<evidence type="ECO:0000256" key="5">
    <source>
        <dbReference type="ARBA" id="ARBA00022949"/>
    </source>
</evidence>
<dbReference type="PROSITE" id="PS01346">
    <property type="entry name" value="CLAUDIN"/>
    <property type="match status" value="1"/>
</dbReference>
<comment type="function">
    <text evidence="8">Claudins function as major constituents of the tight junction complexes that regulate the permeability of epithelia.</text>
</comment>
<dbReference type="InterPro" id="IPR017974">
    <property type="entry name" value="Claudin_CS"/>
</dbReference>
<keyword evidence="7 8" id="KW-0472">Membrane</keyword>
<evidence type="ECO:0000256" key="7">
    <source>
        <dbReference type="ARBA" id="ARBA00023136"/>
    </source>
</evidence>
<dbReference type="GO" id="GO:0005886">
    <property type="term" value="C:plasma membrane"/>
    <property type="evidence" value="ECO:0007669"/>
    <property type="project" value="UniProtKB-SubCell"/>
</dbReference>
<reference evidence="11" key="1">
    <citation type="submission" date="2025-08" db="UniProtKB">
        <authorList>
            <consortium name="RefSeq"/>
        </authorList>
    </citation>
    <scope>IDENTIFICATION</scope>
</reference>
<comment type="subcellular location">
    <subcellularLocation>
        <location evidence="8">Cell junction</location>
        <location evidence="8">Tight junction</location>
    </subcellularLocation>
    <subcellularLocation>
        <location evidence="8">Cell membrane</location>
        <topology evidence="8">Multi-pass membrane protein</topology>
    </subcellularLocation>
</comment>
<evidence type="ECO:0000256" key="8">
    <source>
        <dbReference type="RuleBase" id="RU060637"/>
    </source>
</evidence>
<keyword evidence="4 8" id="KW-0812">Transmembrane</keyword>
<gene>
    <name evidence="11" type="primary">CLDN2</name>
</gene>
<accession>A0A6P8RD53</accession>
<dbReference type="GeneID" id="117360484"/>
<dbReference type="GO" id="GO:0005198">
    <property type="term" value="F:structural molecule activity"/>
    <property type="evidence" value="ECO:0007669"/>
    <property type="project" value="InterPro"/>
</dbReference>
<dbReference type="PANTHER" id="PTHR12002">
    <property type="entry name" value="CLAUDIN"/>
    <property type="match status" value="1"/>
</dbReference>
<dbReference type="FunCoup" id="A0A6P8RD53">
    <property type="interactions" value="322"/>
</dbReference>
<comment type="similarity">
    <text evidence="1 8">Belongs to the claudin family.</text>
</comment>
<dbReference type="InParanoid" id="A0A6P8RD53"/>
<dbReference type="Gene3D" id="1.20.140.150">
    <property type="match status" value="1"/>
</dbReference>
<keyword evidence="3 8" id="KW-1003">Cell membrane</keyword>
<keyword evidence="2 8" id="KW-0796">Tight junction</keyword>
<evidence type="ECO:0000256" key="2">
    <source>
        <dbReference type="ARBA" id="ARBA00022427"/>
    </source>
</evidence>
<name>A0A6P8RD53_GEOSA</name>
<dbReference type="CTD" id="9075"/>
<dbReference type="InterPro" id="IPR005411">
    <property type="entry name" value="Claudin2"/>
</dbReference>
<evidence type="ECO:0000256" key="6">
    <source>
        <dbReference type="ARBA" id="ARBA00022989"/>
    </source>
</evidence>
<evidence type="ECO:0000256" key="9">
    <source>
        <dbReference type="SAM" id="MobiDB-lite"/>
    </source>
</evidence>
<dbReference type="AlphaFoldDB" id="A0A6P8RD53"/>
<sequence>MVSMGLQLLGYIFGLLGVVGTMIATLLPNWKSIAYVGSNIVTAVDYKKGLWMECATQSTGITQCDIYNSLLDLPSDIQAAQAMMVTSCFISILACLISVIGMRCTVFAQDSPGKDKIAIAGGVFFIMGGLLCVIPVAWNLHVTIQEFYNPLVPESMKFEMGEALYLGMVSSLLSIIGGSMLCASCPPRETRPVYYSPYQARTVTSKSQHPSIHQSGSNGYNMTGYV</sequence>
<keyword evidence="10" id="KW-1185">Reference proteome</keyword>
<feature type="region of interest" description="Disordered" evidence="9">
    <location>
        <begin position="206"/>
        <end position="226"/>
    </location>
</feature>
<dbReference type="Pfam" id="PF00822">
    <property type="entry name" value="PMP22_Claudin"/>
    <property type="match status" value="1"/>
</dbReference>
<dbReference type="Proteomes" id="UP000515159">
    <property type="component" value="Chromosome 5"/>
</dbReference>
<evidence type="ECO:0000256" key="1">
    <source>
        <dbReference type="ARBA" id="ARBA00008295"/>
    </source>
</evidence>
<feature type="transmembrane region" description="Helical" evidence="8">
    <location>
        <begin position="7"/>
        <end position="27"/>
    </location>
</feature>
<evidence type="ECO:0000313" key="11">
    <source>
        <dbReference type="RefSeq" id="XP_033800178.1"/>
    </source>
</evidence>
<evidence type="ECO:0000313" key="10">
    <source>
        <dbReference type="Proteomes" id="UP000515159"/>
    </source>
</evidence>
<dbReference type="InterPro" id="IPR004031">
    <property type="entry name" value="PMP22/EMP/MP20/Claudin"/>
</dbReference>
<dbReference type="PRINTS" id="PR01077">
    <property type="entry name" value="CLAUDIN"/>
</dbReference>
<evidence type="ECO:0000256" key="4">
    <source>
        <dbReference type="ARBA" id="ARBA00022692"/>
    </source>
</evidence>
<feature type="transmembrane region" description="Helical" evidence="8">
    <location>
        <begin position="117"/>
        <end position="138"/>
    </location>
</feature>
<keyword evidence="6 8" id="KW-1133">Transmembrane helix</keyword>
<dbReference type="KEGG" id="gsh:117360484"/>
<keyword evidence="5 8" id="KW-0965">Cell junction</keyword>
<dbReference type="InterPro" id="IPR006187">
    <property type="entry name" value="Claudin"/>
</dbReference>
<proteinExistence type="inferred from homology"/>
<evidence type="ECO:0000256" key="3">
    <source>
        <dbReference type="ARBA" id="ARBA00022475"/>
    </source>
</evidence>
<organism evidence="10 11">
    <name type="scientific">Geotrypetes seraphini</name>
    <name type="common">Gaboon caecilian</name>
    <name type="synonym">Caecilia seraphini</name>
    <dbReference type="NCBI Taxonomy" id="260995"/>
    <lineage>
        <taxon>Eukaryota</taxon>
        <taxon>Metazoa</taxon>
        <taxon>Chordata</taxon>
        <taxon>Craniata</taxon>
        <taxon>Vertebrata</taxon>
        <taxon>Euteleostomi</taxon>
        <taxon>Amphibia</taxon>
        <taxon>Gymnophiona</taxon>
        <taxon>Geotrypetes</taxon>
    </lineage>
</organism>
<protein>
    <recommendedName>
        <fullName evidence="8">Claudin</fullName>
    </recommendedName>
</protein>
<feature type="transmembrane region" description="Helical" evidence="8">
    <location>
        <begin position="163"/>
        <end position="183"/>
    </location>
</feature>
<feature type="transmembrane region" description="Helical" evidence="8">
    <location>
        <begin position="79"/>
        <end position="105"/>
    </location>
</feature>
<dbReference type="PRINTS" id="PR01589">
    <property type="entry name" value="CLAUDIN2"/>
</dbReference>
<dbReference type="FunFam" id="1.20.140.150:FF:000001">
    <property type="entry name" value="Claudin"/>
    <property type="match status" value="1"/>
</dbReference>
<dbReference type="RefSeq" id="XP_033800178.1">
    <property type="nucleotide sequence ID" value="XM_033944287.1"/>
</dbReference>